<gene>
    <name evidence="2" type="ORF">SPAPADRAFT_65675</name>
</gene>
<dbReference type="Proteomes" id="UP000000709">
    <property type="component" value="Unassembled WGS sequence"/>
</dbReference>
<sequence>MCLFSSMSIKIVAKTKKNFPATLLFNKMDNQDLEKSPKTSTEFTNDPPPALPQSHLPLLNYTFIENISSLLIIISSIVYFSGNYSIFKFKVNVNSSYSQNIISIVQEGLKFITYLSNDLNVYVDETISDSNLQQIDSCYDNNLYQFNIWGFCRYDQFGGVVNCYKGQGLNMIACFIQDFGMQLGNLTNQPDPQAVSSRFVDVYYKSIQQLCVDTPTKLQDYQSQICKLQAYNIGGLFVQQVAVFHYGCLVVLFILGVAEQVFVSKYGFHRLRLNTRLAAKIVWLFLCFMSAHLIYIINSTMQLPIGYLLQNYPVGILYFEDWKFVLWNVIFLVNTVIGIYVGAKKRKIERDYL</sequence>
<keyword evidence="1" id="KW-0472">Membrane</keyword>
<feature type="transmembrane region" description="Helical" evidence="1">
    <location>
        <begin position="324"/>
        <end position="343"/>
    </location>
</feature>
<feature type="transmembrane region" description="Helical" evidence="1">
    <location>
        <begin position="236"/>
        <end position="257"/>
    </location>
</feature>
<dbReference type="RefSeq" id="XP_007374133.1">
    <property type="nucleotide sequence ID" value="XM_007374071.1"/>
</dbReference>
<keyword evidence="1" id="KW-0812">Transmembrane</keyword>
<protein>
    <recommendedName>
        <fullName evidence="4">Transmembrane protein</fullName>
    </recommendedName>
</protein>
<evidence type="ECO:0008006" key="4">
    <source>
        <dbReference type="Google" id="ProtNLM"/>
    </source>
</evidence>
<reference evidence="2 3" key="1">
    <citation type="journal article" date="2011" name="Proc. Natl. Acad. Sci. U.S.A.">
        <title>Comparative genomics of xylose-fermenting fungi for enhanced biofuel production.</title>
        <authorList>
            <person name="Wohlbach D.J."/>
            <person name="Kuo A."/>
            <person name="Sato T.K."/>
            <person name="Potts K.M."/>
            <person name="Salamov A.A."/>
            <person name="LaButti K.M."/>
            <person name="Sun H."/>
            <person name="Clum A."/>
            <person name="Pangilinan J.L."/>
            <person name="Lindquist E.A."/>
            <person name="Lucas S."/>
            <person name="Lapidus A."/>
            <person name="Jin M."/>
            <person name="Gunawan C."/>
            <person name="Balan V."/>
            <person name="Dale B.E."/>
            <person name="Jeffries T.W."/>
            <person name="Zinkel R."/>
            <person name="Barry K.W."/>
            <person name="Grigoriev I.V."/>
            <person name="Gasch A.P."/>
        </authorList>
    </citation>
    <scope>NUCLEOTIDE SEQUENCE [LARGE SCALE GENOMIC DNA]</scope>
    <source>
        <strain evidence="3">NRRL Y-27907 / 11-Y1</strain>
    </source>
</reference>
<dbReference type="KEGG" id="spaa:SPAPADRAFT_65675"/>
<dbReference type="eggNOG" id="ENOG502QW7F">
    <property type="taxonomic scope" value="Eukaryota"/>
</dbReference>
<keyword evidence="1" id="KW-1133">Transmembrane helix</keyword>
<evidence type="ECO:0000313" key="3">
    <source>
        <dbReference type="Proteomes" id="UP000000709"/>
    </source>
</evidence>
<evidence type="ECO:0000256" key="1">
    <source>
        <dbReference type="SAM" id="Phobius"/>
    </source>
</evidence>
<evidence type="ECO:0000313" key="2">
    <source>
        <dbReference type="EMBL" id="EGW34549.1"/>
    </source>
</evidence>
<dbReference type="AlphaFoldDB" id="G3AJ37"/>
<dbReference type="HOGENOM" id="CLU_785655_0_0_1"/>
<dbReference type="GeneID" id="18875056"/>
<proteinExistence type="predicted"/>
<dbReference type="InParanoid" id="G3AJ37"/>
<keyword evidence="3" id="KW-1185">Reference proteome</keyword>
<dbReference type="OrthoDB" id="4073891at2759"/>
<accession>G3AJ37</accession>
<feature type="transmembrane region" description="Helical" evidence="1">
    <location>
        <begin position="277"/>
        <end position="297"/>
    </location>
</feature>
<name>G3AJ37_SPAPN</name>
<organism evidence="3">
    <name type="scientific">Spathaspora passalidarum (strain NRRL Y-27907 / 11-Y1)</name>
    <dbReference type="NCBI Taxonomy" id="619300"/>
    <lineage>
        <taxon>Eukaryota</taxon>
        <taxon>Fungi</taxon>
        <taxon>Dikarya</taxon>
        <taxon>Ascomycota</taxon>
        <taxon>Saccharomycotina</taxon>
        <taxon>Pichiomycetes</taxon>
        <taxon>Debaryomycetaceae</taxon>
        <taxon>Spathaspora</taxon>
    </lineage>
</organism>
<dbReference type="EMBL" id="GL996500">
    <property type="protein sequence ID" value="EGW34549.1"/>
    <property type="molecule type" value="Genomic_DNA"/>
</dbReference>